<dbReference type="Gene3D" id="2.40.180.10">
    <property type="entry name" value="Catalase core domain"/>
    <property type="match status" value="1"/>
</dbReference>
<evidence type="ECO:0008006" key="3">
    <source>
        <dbReference type="Google" id="ProtNLM"/>
    </source>
</evidence>
<dbReference type="AlphaFoldDB" id="A0A5C8ZRY1"/>
<proteinExistence type="predicted"/>
<dbReference type="PROSITE" id="PS51257">
    <property type="entry name" value="PROKAR_LIPOPROTEIN"/>
    <property type="match status" value="1"/>
</dbReference>
<dbReference type="PANTHER" id="PTHR36195:SF4">
    <property type="entry name" value="DOMAIN PROTEIN, PUTATIVE (AFU_ORTHOLOGUE AFUA_5G01990)-RELATED"/>
    <property type="match status" value="1"/>
</dbReference>
<protein>
    <recommendedName>
        <fullName evidence="3">Catalase family protein</fullName>
    </recommendedName>
</protein>
<gene>
    <name evidence="1" type="ORF">FVW59_13840</name>
</gene>
<dbReference type="Proteomes" id="UP000321933">
    <property type="component" value="Unassembled WGS sequence"/>
</dbReference>
<dbReference type="InterPro" id="IPR020835">
    <property type="entry name" value="Catalase_sf"/>
</dbReference>
<evidence type="ECO:0000313" key="2">
    <source>
        <dbReference type="Proteomes" id="UP000321933"/>
    </source>
</evidence>
<dbReference type="RefSeq" id="WP_148064946.1">
    <property type="nucleotide sequence ID" value="NZ_VRYZ01000006.1"/>
</dbReference>
<reference evidence="1 2" key="1">
    <citation type="submission" date="2019-08" db="EMBL/GenBank/DDBJ databases">
        <title>Parahaliea maris sp. nov., isolated from the surface seawater.</title>
        <authorList>
            <person name="Liu Y."/>
        </authorList>
    </citation>
    <scope>NUCLEOTIDE SEQUENCE [LARGE SCALE GENOMIC DNA]</scope>
    <source>
        <strain evidence="1 2">S2-26</strain>
    </source>
</reference>
<name>A0A5C8ZRY1_9GAMM</name>
<dbReference type="SUPFAM" id="SSF56634">
    <property type="entry name" value="Heme-dependent catalase-like"/>
    <property type="match status" value="1"/>
</dbReference>
<sequence>MKRWLRLPAGALLGLLTVACSPRVEPLAPGAEKVSGEEARIAAAMIEATRDISLQRDPEGLLHRFNQVKTLGCVRGEFRVLDDLPDPLAAGLFAAPGARYPATLRYANATTHDDRDKDFRGLSIKLGGVSGEPLWGKAGTQDFLLNSYPRLFAATPEDFLSFIEATRDGQVWRYFLNPAHWYSLPVVLRGRTETDDPFALRYYSTTPFRLGGEGTAVKYSVRECPGTGREVTVDKSGDFLSAAMAARLAAQPVCLEFLVQRQGDPLAMPVENAAVIWDEELSPFVPVARITVPDQDFRARSRDCEAMSFNPWQSLAAHRPLGGINRVRIAVYAELAEFRQAENRRRGKP</sequence>
<dbReference type="EMBL" id="VRYZ01000006">
    <property type="protein sequence ID" value="TXS90420.1"/>
    <property type="molecule type" value="Genomic_DNA"/>
</dbReference>
<dbReference type="PANTHER" id="PTHR36195">
    <property type="entry name" value="DOMAIN PROTEIN, PUTATIVE (AFU_ORTHOLOGUE AFUA_5G01990)-RELATED-RELATED"/>
    <property type="match status" value="1"/>
</dbReference>
<dbReference type="OrthoDB" id="336698at2"/>
<organism evidence="1 2">
    <name type="scientific">Parahaliea aestuarii</name>
    <dbReference type="NCBI Taxonomy" id="1852021"/>
    <lineage>
        <taxon>Bacteria</taxon>
        <taxon>Pseudomonadati</taxon>
        <taxon>Pseudomonadota</taxon>
        <taxon>Gammaproteobacteria</taxon>
        <taxon>Cellvibrionales</taxon>
        <taxon>Halieaceae</taxon>
        <taxon>Parahaliea</taxon>
    </lineage>
</organism>
<comment type="caution">
    <text evidence="1">The sequence shown here is derived from an EMBL/GenBank/DDBJ whole genome shotgun (WGS) entry which is preliminary data.</text>
</comment>
<dbReference type="GO" id="GO:0020037">
    <property type="term" value="F:heme binding"/>
    <property type="evidence" value="ECO:0007669"/>
    <property type="project" value="InterPro"/>
</dbReference>
<keyword evidence="2" id="KW-1185">Reference proteome</keyword>
<evidence type="ECO:0000313" key="1">
    <source>
        <dbReference type="EMBL" id="TXS90420.1"/>
    </source>
</evidence>
<accession>A0A5C8ZRY1</accession>